<dbReference type="PROSITE" id="PS51012">
    <property type="entry name" value="ABC_TM2"/>
    <property type="match status" value="1"/>
</dbReference>
<keyword evidence="3 5" id="KW-1133">Transmembrane helix</keyword>
<feature type="transmembrane region" description="Helical" evidence="5">
    <location>
        <begin position="217"/>
        <end position="237"/>
    </location>
</feature>
<evidence type="ECO:0000256" key="2">
    <source>
        <dbReference type="ARBA" id="ARBA00022692"/>
    </source>
</evidence>
<evidence type="ECO:0000259" key="6">
    <source>
        <dbReference type="PROSITE" id="PS51012"/>
    </source>
</evidence>
<organism evidence="7 8">
    <name type="scientific">Streptococcus suis</name>
    <dbReference type="NCBI Taxonomy" id="1307"/>
    <lineage>
        <taxon>Bacteria</taxon>
        <taxon>Bacillati</taxon>
        <taxon>Bacillota</taxon>
        <taxon>Bacilli</taxon>
        <taxon>Lactobacillales</taxon>
        <taxon>Streptococcaceae</taxon>
        <taxon>Streptococcus</taxon>
    </lineage>
</organism>
<protein>
    <recommendedName>
        <fullName evidence="5">Transport permease protein</fullName>
    </recommendedName>
</protein>
<dbReference type="PANTHER" id="PTHR43077:SF10">
    <property type="entry name" value="TRANSPORT PERMEASE PROTEIN"/>
    <property type="match status" value="1"/>
</dbReference>
<dbReference type="InterPro" id="IPR047817">
    <property type="entry name" value="ABC2_TM_bact-type"/>
</dbReference>
<feature type="transmembrane region" description="Helical" evidence="5">
    <location>
        <begin position="167"/>
        <end position="186"/>
    </location>
</feature>
<dbReference type="PANTHER" id="PTHR43077">
    <property type="entry name" value="TRANSPORT PERMEASE YVFS-RELATED"/>
    <property type="match status" value="1"/>
</dbReference>
<comment type="subcellular location">
    <subcellularLocation>
        <location evidence="5">Cell membrane</location>
        <topology evidence="5">Multi-pass membrane protein</topology>
    </subcellularLocation>
    <subcellularLocation>
        <location evidence="1">Membrane</location>
        <topology evidence="1">Multi-pass membrane protein</topology>
    </subcellularLocation>
</comment>
<dbReference type="InterPro" id="IPR013525">
    <property type="entry name" value="ABC2_TM"/>
</dbReference>
<feature type="transmembrane region" description="Helical" evidence="5">
    <location>
        <begin position="21"/>
        <end position="41"/>
    </location>
</feature>
<dbReference type="GO" id="GO:0140359">
    <property type="term" value="F:ABC-type transporter activity"/>
    <property type="evidence" value="ECO:0007669"/>
    <property type="project" value="InterPro"/>
</dbReference>
<reference evidence="7 8" key="1">
    <citation type="submission" date="2016-02" db="EMBL/GenBank/DDBJ databases">
        <authorList>
            <consortium name="Pathogen Informatics"/>
        </authorList>
    </citation>
    <scope>NUCLEOTIDE SEQUENCE [LARGE SCALE GENOMIC DNA]</scope>
    <source>
        <strain evidence="7 8">LSS54</strain>
    </source>
</reference>
<keyword evidence="5" id="KW-1003">Cell membrane</keyword>
<keyword evidence="5" id="KW-0813">Transport</keyword>
<gene>
    <name evidence="7" type="ORF">ERS132416_00243</name>
</gene>
<dbReference type="InterPro" id="IPR051328">
    <property type="entry name" value="T7SS_ABC-Transporter"/>
</dbReference>
<dbReference type="RefSeq" id="WP_044774415.1">
    <property type="nucleotide sequence ID" value="NZ_CEFG01000039.1"/>
</dbReference>
<accession>A0A0Z8ERT7</accession>
<keyword evidence="4 5" id="KW-0472">Membrane</keyword>
<feature type="domain" description="ABC transmembrane type-2" evidence="6">
    <location>
        <begin position="17"/>
        <end position="242"/>
    </location>
</feature>
<dbReference type="GO" id="GO:0005886">
    <property type="term" value="C:plasma membrane"/>
    <property type="evidence" value="ECO:0007669"/>
    <property type="project" value="UniProtKB-SubCell"/>
</dbReference>
<evidence type="ECO:0000256" key="3">
    <source>
        <dbReference type="ARBA" id="ARBA00022989"/>
    </source>
</evidence>
<keyword evidence="2 5" id="KW-0812">Transmembrane</keyword>
<dbReference type="AlphaFoldDB" id="A0A0Z8ERT7"/>
<feature type="transmembrane region" description="Helical" evidence="5">
    <location>
        <begin position="130"/>
        <end position="155"/>
    </location>
</feature>
<feature type="transmembrane region" description="Helical" evidence="5">
    <location>
        <begin position="53"/>
        <end position="73"/>
    </location>
</feature>
<sequence>MLTIMKQDTMNLLKNKPIMMYLLIYPVVLILVTGFVFGSIFSDDILTSYDYYGVTMMIYLSMATVIILPELLFGSNVRYANYRIVYSPIPRYKIYLSKLIVSISISYFILAIYVLIFNGIGLVNYGKTNIAYSLLLDLALVTFSITFGGAFCVLLKSEDIATKILNLAINVLAILSGLFFPMYIFGKKVANLSTLSPISKVMSTFFSTIYDTNYSTYFNTLGILLLCSVLFLIIIHFKYRPENFGE</sequence>
<evidence type="ECO:0000313" key="8">
    <source>
        <dbReference type="Proteomes" id="UP000073494"/>
    </source>
</evidence>
<evidence type="ECO:0000313" key="7">
    <source>
        <dbReference type="EMBL" id="CYU67084.1"/>
    </source>
</evidence>
<feature type="transmembrane region" description="Helical" evidence="5">
    <location>
        <begin position="94"/>
        <end position="118"/>
    </location>
</feature>
<dbReference type="Proteomes" id="UP000073494">
    <property type="component" value="Unassembled WGS sequence"/>
</dbReference>
<proteinExistence type="inferred from homology"/>
<dbReference type="EMBL" id="FIHD01000002">
    <property type="protein sequence ID" value="CYU67084.1"/>
    <property type="molecule type" value="Genomic_DNA"/>
</dbReference>
<name>A0A0Z8ERT7_STRSU</name>
<dbReference type="Pfam" id="PF01061">
    <property type="entry name" value="ABC2_membrane"/>
    <property type="match status" value="1"/>
</dbReference>
<evidence type="ECO:0000256" key="4">
    <source>
        <dbReference type="ARBA" id="ARBA00023136"/>
    </source>
</evidence>
<evidence type="ECO:0000256" key="1">
    <source>
        <dbReference type="ARBA" id="ARBA00004141"/>
    </source>
</evidence>
<comment type="similarity">
    <text evidence="5">Belongs to the ABC-2 integral membrane protein family.</text>
</comment>
<evidence type="ECO:0000256" key="5">
    <source>
        <dbReference type="RuleBase" id="RU361157"/>
    </source>
</evidence>